<evidence type="ECO:0000256" key="1">
    <source>
        <dbReference type="PROSITE-ProRule" id="PRU00221"/>
    </source>
</evidence>
<dbReference type="PANTHER" id="PTHR44499:SF1">
    <property type="entry name" value="JOUBERIN"/>
    <property type="match status" value="1"/>
</dbReference>
<feature type="region of interest" description="Disordered" evidence="2">
    <location>
        <begin position="643"/>
        <end position="709"/>
    </location>
</feature>
<keyword evidence="4" id="KW-1185">Reference proteome</keyword>
<feature type="region of interest" description="Disordered" evidence="2">
    <location>
        <begin position="117"/>
        <end position="377"/>
    </location>
</feature>
<feature type="compositionally biased region" description="Basic residues" evidence="2">
    <location>
        <begin position="651"/>
        <end position="680"/>
    </location>
</feature>
<feature type="compositionally biased region" description="Polar residues" evidence="2">
    <location>
        <begin position="272"/>
        <end position="282"/>
    </location>
</feature>
<feature type="compositionally biased region" description="Basic residues" evidence="2">
    <location>
        <begin position="253"/>
        <end position="264"/>
    </location>
</feature>
<feature type="region of interest" description="Disordered" evidence="2">
    <location>
        <begin position="64"/>
        <end position="87"/>
    </location>
</feature>
<dbReference type="PROSITE" id="PS50294">
    <property type="entry name" value="WD_REPEATS_REGION"/>
    <property type="match status" value="2"/>
</dbReference>
<feature type="compositionally biased region" description="Polar residues" evidence="2">
    <location>
        <begin position="233"/>
        <end position="243"/>
    </location>
</feature>
<feature type="compositionally biased region" description="Polar residues" evidence="2">
    <location>
        <begin position="335"/>
        <end position="355"/>
    </location>
</feature>
<feature type="compositionally biased region" description="Basic and acidic residues" evidence="2">
    <location>
        <begin position="493"/>
        <end position="520"/>
    </location>
</feature>
<feature type="region of interest" description="Disordered" evidence="2">
    <location>
        <begin position="432"/>
        <end position="617"/>
    </location>
</feature>
<feature type="compositionally biased region" description="Basic and acidic residues" evidence="2">
    <location>
        <begin position="527"/>
        <end position="541"/>
    </location>
</feature>
<dbReference type="PANTHER" id="PTHR44499">
    <property type="entry name" value="JOUBERIN"/>
    <property type="match status" value="1"/>
</dbReference>
<dbReference type="GO" id="GO:0036064">
    <property type="term" value="C:ciliary basal body"/>
    <property type="evidence" value="ECO:0007669"/>
    <property type="project" value="TreeGrafter"/>
</dbReference>
<dbReference type="SUPFAM" id="SSF50978">
    <property type="entry name" value="WD40 repeat-like"/>
    <property type="match status" value="1"/>
</dbReference>
<dbReference type="InterPro" id="IPR036322">
    <property type="entry name" value="WD40_repeat_dom_sf"/>
</dbReference>
<gene>
    <name evidence="3" type="ORF">LY90DRAFT_666543</name>
</gene>
<feature type="compositionally biased region" description="Basic residues" evidence="2">
    <location>
        <begin position="70"/>
        <end position="79"/>
    </location>
</feature>
<evidence type="ECO:0000313" key="3">
    <source>
        <dbReference type="EMBL" id="ORY73791.1"/>
    </source>
</evidence>
<dbReference type="CDD" id="cd00200">
    <property type="entry name" value="WD40"/>
    <property type="match status" value="1"/>
</dbReference>
<dbReference type="STRING" id="1754190.A0A1Y2EQC0"/>
<evidence type="ECO:0000313" key="4">
    <source>
        <dbReference type="Proteomes" id="UP000193920"/>
    </source>
</evidence>
<proteinExistence type="predicted"/>
<feature type="compositionally biased region" description="Low complexity" evidence="2">
    <location>
        <begin position="356"/>
        <end position="377"/>
    </location>
</feature>
<name>A0A1Y2EQC0_9FUNG</name>
<comment type="caution">
    <text evidence="3">The sequence shown here is derived from an EMBL/GenBank/DDBJ whole genome shotgun (WGS) entry which is preliminary data.</text>
</comment>
<dbReference type="EMBL" id="MCOG01000032">
    <property type="protein sequence ID" value="ORY73791.1"/>
    <property type="molecule type" value="Genomic_DNA"/>
</dbReference>
<protein>
    <submittedName>
        <fullName evidence="3">WD40 repeat-like protein</fullName>
    </submittedName>
</protein>
<accession>A0A1Y2EQC0</accession>
<organism evidence="3 4">
    <name type="scientific">Neocallimastix californiae</name>
    <dbReference type="NCBI Taxonomy" id="1754190"/>
    <lineage>
        <taxon>Eukaryota</taxon>
        <taxon>Fungi</taxon>
        <taxon>Fungi incertae sedis</taxon>
        <taxon>Chytridiomycota</taxon>
        <taxon>Chytridiomycota incertae sedis</taxon>
        <taxon>Neocallimastigomycetes</taxon>
        <taxon>Neocallimastigales</taxon>
        <taxon>Neocallimastigaceae</taxon>
        <taxon>Neocallimastix</taxon>
    </lineage>
</organism>
<dbReference type="GO" id="GO:0044458">
    <property type="term" value="P:motile cilium assembly"/>
    <property type="evidence" value="ECO:0007669"/>
    <property type="project" value="TreeGrafter"/>
</dbReference>
<dbReference type="InterPro" id="IPR001680">
    <property type="entry name" value="WD40_rpt"/>
</dbReference>
<feature type="compositionally biased region" description="Basic residues" evidence="2">
    <location>
        <begin position="200"/>
        <end position="209"/>
    </location>
</feature>
<feature type="compositionally biased region" description="Basic residues" evidence="2">
    <location>
        <begin position="151"/>
        <end position="163"/>
    </location>
</feature>
<dbReference type="Proteomes" id="UP000193920">
    <property type="component" value="Unassembled WGS sequence"/>
</dbReference>
<reference evidence="3 4" key="1">
    <citation type="submission" date="2016-08" db="EMBL/GenBank/DDBJ databases">
        <title>A Parts List for Fungal Cellulosomes Revealed by Comparative Genomics.</title>
        <authorList>
            <consortium name="DOE Joint Genome Institute"/>
            <person name="Haitjema C.H."/>
            <person name="Gilmore S.P."/>
            <person name="Henske J.K."/>
            <person name="Solomon K.V."/>
            <person name="De Groot R."/>
            <person name="Kuo A."/>
            <person name="Mondo S.J."/>
            <person name="Salamov A.A."/>
            <person name="Labutti K."/>
            <person name="Zhao Z."/>
            <person name="Chiniquy J."/>
            <person name="Barry K."/>
            <person name="Brewer H.M."/>
            <person name="Purvine S.O."/>
            <person name="Wright A.T."/>
            <person name="Boxma B."/>
            <person name="Van Alen T."/>
            <person name="Hackstein J.H."/>
            <person name="Baker S.E."/>
            <person name="Grigoriev I.V."/>
            <person name="O'Malley M.A."/>
        </authorList>
    </citation>
    <scope>NUCLEOTIDE SEQUENCE [LARGE SCALE GENOMIC DNA]</scope>
    <source>
        <strain evidence="3 4">G1</strain>
    </source>
</reference>
<feature type="compositionally biased region" description="Basic residues" evidence="2">
    <location>
        <begin position="694"/>
        <end position="705"/>
    </location>
</feature>
<dbReference type="OrthoDB" id="2096344at2759"/>
<keyword evidence="1" id="KW-0853">WD repeat</keyword>
<evidence type="ECO:0000256" key="2">
    <source>
        <dbReference type="SAM" id="MobiDB-lite"/>
    </source>
</evidence>
<feature type="compositionally biased region" description="Low complexity" evidence="2">
    <location>
        <begin position="300"/>
        <end position="311"/>
    </location>
</feature>
<dbReference type="InterPro" id="IPR052803">
    <property type="entry name" value="Cilium-Associated_Jouberin"/>
</dbReference>
<feature type="compositionally biased region" description="Polar residues" evidence="2">
    <location>
        <begin position="128"/>
        <end position="139"/>
    </location>
</feature>
<feature type="compositionally biased region" description="Polar residues" evidence="2">
    <location>
        <begin position="445"/>
        <end position="458"/>
    </location>
</feature>
<feature type="compositionally biased region" description="Basic and acidic residues" evidence="2">
    <location>
        <begin position="681"/>
        <end position="693"/>
    </location>
</feature>
<dbReference type="Gene3D" id="2.130.10.10">
    <property type="entry name" value="YVTN repeat-like/Quinoprotein amine dehydrogenase"/>
    <property type="match status" value="1"/>
</dbReference>
<dbReference type="InterPro" id="IPR015943">
    <property type="entry name" value="WD40/YVTN_repeat-like_dom_sf"/>
</dbReference>
<feature type="compositionally biased region" description="Basic and acidic residues" evidence="2">
    <location>
        <begin position="289"/>
        <end position="299"/>
    </location>
</feature>
<dbReference type="SMART" id="SM00320">
    <property type="entry name" value="WD40"/>
    <property type="match status" value="6"/>
</dbReference>
<feature type="compositionally biased region" description="Basic and acidic residues" evidence="2">
    <location>
        <begin position="549"/>
        <end position="558"/>
    </location>
</feature>
<feature type="repeat" description="WD" evidence="1">
    <location>
        <begin position="1155"/>
        <end position="1187"/>
    </location>
</feature>
<dbReference type="PROSITE" id="PS50082">
    <property type="entry name" value="WD_REPEATS_2"/>
    <property type="match status" value="2"/>
</dbReference>
<dbReference type="Pfam" id="PF00400">
    <property type="entry name" value="WD40"/>
    <property type="match status" value="4"/>
</dbReference>
<feature type="compositionally biased region" description="Basic and acidic residues" evidence="2">
    <location>
        <begin position="165"/>
        <end position="199"/>
    </location>
</feature>
<sequence>MSKYNDIRDFSVTERVNDNNSEYYDEIRRSRSLTRKPVGNRPQSSENPKIKIRYNVKSVLLENASPSGNHYHHHHHHKSNSINNHNDNLLKNSTISLSSKKDSRSLILSIKSEGVDKNTRLPSHSYKYLNTPSERSSSSHPKRERGDNNSKHHHSNNHNHSSSHNRSDDKFNITKEKLSPNERYYDKDNPDINNTEDKGKHKNSSGRHKKDNDELSKISKKSKHDHSRSSNHQNSKNKSYLNENSDKENISIKKTRNEKKKTNKTKLENENDSASLNSLSINQRHREKRLKDKVRDYSSSKDQSSLKSHTSSRNDIKENKENEENKDISKYSKMRGSNSSITQLENENDMSNGMPQRSSSVLSRNRSLSRSRSVSISNQVSVYSSDGESFNQPKNRLTSSYNELPLYKSNESMRELRQNVLRKYTSLEVLPSQQSNIESRDKNTANHTSAKRSVSNDTSKLRHSHNMGKDSDMDEQKKKKKSRSHSLSVSGSKSERQKKNEKDKKIKKNEEKKNDNKPNEINDEEELKDKKEGQKSNEGKEKRKHHKSKDKDSSSKNEKKIKRHANVPAPIPDESIRKKRANNSIKEKNNDEDDQDLAIKPVMPISETPKNTNDNKDIITFYPEGYTPSITESVKTKVNEYLEEDINPEKKKTKKSRSKSHSHSRSRSHHKSRSRSKSKNRHDSVDNDDLTKENHKKHSRKHKSKTLSDENSTIIEKLEEYPYENNIFENLKKKPEDFKNSNICIHIYRTDPLELNIRNVHPLVKVHVVDINTEKYLTKSSALRPATSYYENSEVGYIMPILTQPYYLQKNHTNIPRWNQGLYINEDYLHVVRKNVIIFFEIIDFVERAEDRKKDKDGWHRIAWAFLKLIGTHDMVNTEHTRRLQLYKYPKKLIKNQDPKKPEVIEYWKRKLVKYQSTLFVKIYSQKIPETKEVSYRPKMPNEKEIGAWTYNQLIDTYLSKKKILDPVYKSFINFSQKPSWRREDGQLCKIPNHLHFRIDGGERGCLSAEYSHLGYLFAIASTSINSVTTIKIFDTVSGDKIASLTGHQDLVYDIKWSHDDKHLFSASADGSVRAWSIQSETTIRPSTIFQHPSYVYCIQIHPIIGQDNKITVITGSYDGKIRFWKYDQNIYNDIELLKQTPNHHQTQFLPAYVLTGHESTINSLAIESTGIRLFSADGNGVIRVWSCRVNDSVGYNNYKCIKVIPTQSDPINCIRLHPNERQLLVHCLGNTIYMMDVRLFKVLTCITSLPSSHYPIKSILSPCGTYIFSGSINGQVFVFNSMTGKLVAKYENLTISQPIMGIVYHPLDDYISFYTYGPEQPILTYVWDSNYKPLESLLKIDNTEDTSNKMFDLMSNKFIDEEKKFPYSSFNNIDKNSTNDNLNLSVGLRNKQGFRQFDDPFKAKSVFI</sequence>
<feature type="repeat" description="WD" evidence="1">
    <location>
        <begin position="1045"/>
        <end position="1086"/>
    </location>
</feature>
<feature type="compositionally biased region" description="Basic and acidic residues" evidence="2">
    <location>
        <begin position="312"/>
        <end position="330"/>
    </location>
</feature>
<feature type="compositionally biased region" description="Basic and acidic residues" evidence="2">
    <location>
        <begin position="467"/>
        <end position="477"/>
    </location>
</feature>